<reference evidence="10" key="1">
    <citation type="submission" date="2020-08" db="EMBL/GenBank/DDBJ databases">
        <authorList>
            <person name="Cejkova D."/>
            <person name="Kubasova T."/>
            <person name="Jahodarova E."/>
            <person name="Rychlik I."/>
        </authorList>
    </citation>
    <scope>NUCLEOTIDE SEQUENCE</scope>
    <source>
        <strain evidence="10">An559</strain>
    </source>
</reference>
<dbReference type="EC" id="3.1.3.15" evidence="3 8"/>
<evidence type="ECO:0000256" key="6">
    <source>
        <dbReference type="ARBA" id="ARBA00023102"/>
    </source>
</evidence>
<feature type="domain" description="Polymerase/histidinol phosphatase N-terminal" evidence="9">
    <location>
        <begin position="3"/>
        <end position="82"/>
    </location>
</feature>
<evidence type="ECO:0000256" key="4">
    <source>
        <dbReference type="ARBA" id="ARBA00022605"/>
    </source>
</evidence>
<evidence type="ECO:0000256" key="3">
    <source>
        <dbReference type="ARBA" id="ARBA00013085"/>
    </source>
</evidence>
<gene>
    <name evidence="10" type="ORF">H6A12_07025</name>
</gene>
<comment type="catalytic activity">
    <reaction evidence="7 8">
        <text>L-histidinol phosphate + H2O = L-histidinol + phosphate</text>
        <dbReference type="Rhea" id="RHEA:14465"/>
        <dbReference type="ChEBI" id="CHEBI:15377"/>
        <dbReference type="ChEBI" id="CHEBI:43474"/>
        <dbReference type="ChEBI" id="CHEBI:57699"/>
        <dbReference type="ChEBI" id="CHEBI:57980"/>
        <dbReference type="EC" id="3.1.3.15"/>
    </reaction>
</comment>
<reference evidence="10" key="2">
    <citation type="journal article" date="2021" name="Sci. Rep.">
        <title>The distribution of antibiotic resistance genes in chicken gut microbiota commensals.</title>
        <authorList>
            <person name="Juricova H."/>
            <person name="Matiasovicova J."/>
            <person name="Kubasova T."/>
            <person name="Cejkova D."/>
            <person name="Rychlik I."/>
        </authorList>
    </citation>
    <scope>NUCLEOTIDE SEQUENCE</scope>
    <source>
        <strain evidence="10">An559</strain>
    </source>
</reference>
<dbReference type="InterPro" id="IPR004013">
    <property type="entry name" value="PHP_dom"/>
</dbReference>
<organism evidence="10 11">
    <name type="scientific">Merdimmobilis hominis</name>
    <dbReference type="NCBI Taxonomy" id="2897707"/>
    <lineage>
        <taxon>Bacteria</taxon>
        <taxon>Bacillati</taxon>
        <taxon>Bacillota</taxon>
        <taxon>Clostridia</taxon>
        <taxon>Eubacteriales</taxon>
        <taxon>Oscillospiraceae</taxon>
        <taxon>Merdimmobilis</taxon>
    </lineage>
</organism>
<evidence type="ECO:0000259" key="9">
    <source>
        <dbReference type="SMART" id="SM00481"/>
    </source>
</evidence>
<dbReference type="Pfam" id="PF02811">
    <property type="entry name" value="PHP"/>
    <property type="match status" value="1"/>
</dbReference>
<dbReference type="RefSeq" id="WP_204446313.1">
    <property type="nucleotide sequence ID" value="NZ_JACJKY010000009.1"/>
</dbReference>
<evidence type="ECO:0000256" key="5">
    <source>
        <dbReference type="ARBA" id="ARBA00022801"/>
    </source>
</evidence>
<name>A0A938X6P1_9FIRM</name>
<evidence type="ECO:0000313" key="10">
    <source>
        <dbReference type="EMBL" id="MBM6920900.1"/>
    </source>
</evidence>
<dbReference type="SMART" id="SM00481">
    <property type="entry name" value="POLIIIAc"/>
    <property type="match status" value="1"/>
</dbReference>
<sequence length="267" mass="29959">MKIDTHTHSKWSFDGEEPVERMVRSAAVAGISVLAVTDHAEIDCFAEHDLKNSIAGAQAEIAACQKDAPVSLLRGIEIGQPLQDIEKAELLLSAHSYDMVIGSIHTVTGYEDFYFLDYENMDDDALASLLYKYYDELLSLAQWNRFDTLAHPIYPYRYFDITKRSAVCAPERFDAAMEQVCRTLIRNEKALELNTATFARGGQELSLYKRYLSMYHDCGGTLITIGSDAHRAADVGRYFDEAKTLLKEIGFSSAAYFKNRQPVVAAL</sequence>
<evidence type="ECO:0000256" key="8">
    <source>
        <dbReference type="RuleBase" id="RU366003"/>
    </source>
</evidence>
<keyword evidence="6 8" id="KW-0368">Histidine biosynthesis</keyword>
<dbReference type="EMBL" id="JACJKY010000009">
    <property type="protein sequence ID" value="MBM6920900.1"/>
    <property type="molecule type" value="Genomic_DNA"/>
</dbReference>
<dbReference type="Proteomes" id="UP000774750">
    <property type="component" value="Unassembled WGS sequence"/>
</dbReference>
<dbReference type="GO" id="GO:0004401">
    <property type="term" value="F:histidinol-phosphatase activity"/>
    <property type="evidence" value="ECO:0007669"/>
    <property type="project" value="UniProtKB-UniRule"/>
</dbReference>
<protein>
    <recommendedName>
        <fullName evidence="3 8">Histidinol-phosphatase</fullName>
        <shortName evidence="8">HolPase</shortName>
        <ecNumber evidence="3 8">3.1.3.15</ecNumber>
    </recommendedName>
</protein>
<keyword evidence="5 8" id="KW-0378">Hydrolase</keyword>
<proteinExistence type="inferred from homology"/>
<dbReference type="SUPFAM" id="SSF89550">
    <property type="entry name" value="PHP domain-like"/>
    <property type="match status" value="1"/>
</dbReference>
<dbReference type="AlphaFoldDB" id="A0A938X6P1"/>
<comment type="similarity">
    <text evidence="2 8">Belongs to the PHP hydrolase family. HisK subfamily.</text>
</comment>
<evidence type="ECO:0000256" key="2">
    <source>
        <dbReference type="ARBA" id="ARBA00009152"/>
    </source>
</evidence>
<dbReference type="NCBIfam" id="TIGR01856">
    <property type="entry name" value="hisJ_fam"/>
    <property type="match status" value="1"/>
</dbReference>
<dbReference type="GO" id="GO:0005737">
    <property type="term" value="C:cytoplasm"/>
    <property type="evidence" value="ECO:0007669"/>
    <property type="project" value="TreeGrafter"/>
</dbReference>
<evidence type="ECO:0000256" key="7">
    <source>
        <dbReference type="ARBA" id="ARBA00049158"/>
    </source>
</evidence>
<dbReference type="InterPro" id="IPR016195">
    <property type="entry name" value="Pol/histidinol_Pase-like"/>
</dbReference>
<evidence type="ECO:0000313" key="11">
    <source>
        <dbReference type="Proteomes" id="UP000774750"/>
    </source>
</evidence>
<comment type="pathway">
    <text evidence="1 8">Amino-acid biosynthesis; L-histidine biosynthesis; L-histidine from 5-phospho-alpha-D-ribose 1-diphosphate: step 8/9.</text>
</comment>
<keyword evidence="11" id="KW-1185">Reference proteome</keyword>
<keyword evidence="4 8" id="KW-0028">Amino-acid biosynthesis</keyword>
<dbReference type="InterPro" id="IPR010140">
    <property type="entry name" value="Histidinol_P_phosphatase_HisJ"/>
</dbReference>
<dbReference type="GO" id="GO:0000105">
    <property type="term" value="P:L-histidine biosynthetic process"/>
    <property type="evidence" value="ECO:0007669"/>
    <property type="project" value="UniProtKB-UniRule"/>
</dbReference>
<dbReference type="Gene3D" id="3.20.20.140">
    <property type="entry name" value="Metal-dependent hydrolases"/>
    <property type="match status" value="1"/>
</dbReference>
<dbReference type="InterPro" id="IPR003141">
    <property type="entry name" value="Pol/His_phosphatase_N"/>
</dbReference>
<dbReference type="PANTHER" id="PTHR21039:SF0">
    <property type="entry name" value="HISTIDINOL-PHOSPHATASE"/>
    <property type="match status" value="1"/>
</dbReference>
<evidence type="ECO:0000256" key="1">
    <source>
        <dbReference type="ARBA" id="ARBA00004970"/>
    </source>
</evidence>
<accession>A0A938X6P1</accession>
<dbReference type="PANTHER" id="PTHR21039">
    <property type="entry name" value="HISTIDINOL PHOSPHATASE-RELATED"/>
    <property type="match status" value="1"/>
</dbReference>
<comment type="caution">
    <text evidence="10">The sequence shown here is derived from an EMBL/GenBank/DDBJ whole genome shotgun (WGS) entry which is preliminary data.</text>
</comment>